<evidence type="ECO:0008006" key="3">
    <source>
        <dbReference type="Google" id="ProtNLM"/>
    </source>
</evidence>
<sequence>MTQATIDLIRNAIRAKQPIEATYDGYHRVLCPHVIGYKNGTVNLLAYQSGGNSSRGAVPTGSGHTSNWRCMRVDALQGVTSSSGAWATADNHSQRSSCVDQILEQVSF</sequence>
<gene>
    <name evidence="1" type="ORF">GCM10010844_42570</name>
</gene>
<dbReference type="Proteomes" id="UP000604341">
    <property type="component" value="Unassembled WGS sequence"/>
</dbReference>
<keyword evidence="2" id="KW-1185">Reference proteome</keyword>
<protein>
    <recommendedName>
        <fullName evidence="3">WYL domain-containing protein</fullName>
    </recommendedName>
</protein>
<comment type="caution">
    <text evidence="1">The sequence shown here is derived from an EMBL/GenBank/DDBJ whole genome shotgun (WGS) entry which is preliminary data.</text>
</comment>
<proteinExistence type="predicted"/>
<name>A0ABQ2FRG8_9DEIO</name>
<dbReference type="EMBL" id="BMPE01000031">
    <property type="protein sequence ID" value="GGL19084.1"/>
    <property type="molecule type" value="Genomic_DNA"/>
</dbReference>
<reference evidence="2" key="1">
    <citation type="journal article" date="2019" name="Int. J. Syst. Evol. Microbiol.">
        <title>The Global Catalogue of Microorganisms (GCM) 10K type strain sequencing project: providing services to taxonomists for standard genome sequencing and annotation.</title>
        <authorList>
            <consortium name="The Broad Institute Genomics Platform"/>
            <consortium name="The Broad Institute Genome Sequencing Center for Infectious Disease"/>
            <person name="Wu L."/>
            <person name="Ma J."/>
        </authorList>
    </citation>
    <scope>NUCLEOTIDE SEQUENCE [LARGE SCALE GENOMIC DNA]</scope>
    <source>
        <strain evidence="2">JCM 19173</strain>
    </source>
</reference>
<dbReference type="PROSITE" id="PS52050">
    <property type="entry name" value="WYL"/>
    <property type="match status" value="1"/>
</dbReference>
<dbReference type="RefSeq" id="WP_189070993.1">
    <property type="nucleotide sequence ID" value="NZ_BMPE01000031.1"/>
</dbReference>
<organism evidence="1 2">
    <name type="scientific">Deinococcus radiotolerans</name>
    <dbReference type="NCBI Taxonomy" id="1309407"/>
    <lineage>
        <taxon>Bacteria</taxon>
        <taxon>Thermotogati</taxon>
        <taxon>Deinococcota</taxon>
        <taxon>Deinococci</taxon>
        <taxon>Deinococcales</taxon>
        <taxon>Deinococcaceae</taxon>
        <taxon>Deinococcus</taxon>
    </lineage>
</organism>
<evidence type="ECO:0000313" key="1">
    <source>
        <dbReference type="EMBL" id="GGL19084.1"/>
    </source>
</evidence>
<evidence type="ECO:0000313" key="2">
    <source>
        <dbReference type="Proteomes" id="UP000604341"/>
    </source>
</evidence>
<accession>A0ABQ2FRG8</accession>